<evidence type="ECO:0000313" key="2">
    <source>
        <dbReference type="Proteomes" id="UP000248806"/>
    </source>
</evidence>
<reference evidence="1 2" key="1">
    <citation type="submission" date="2018-06" db="EMBL/GenBank/DDBJ databases">
        <title>Genomic Encyclopedia of Archaeal and Bacterial Type Strains, Phase II (KMG-II): from individual species to whole genera.</title>
        <authorList>
            <person name="Goeker M."/>
        </authorList>
    </citation>
    <scope>NUCLEOTIDE SEQUENCE [LARGE SCALE GENOMIC DNA]</scope>
    <source>
        <strain evidence="1 2">ATCC BAA-1881</strain>
    </source>
</reference>
<keyword evidence="2" id="KW-1185">Reference proteome</keyword>
<accession>A0A326ULW7</accession>
<dbReference type="AlphaFoldDB" id="A0A326ULW7"/>
<sequence>MLILLKNRCEQLTAYASTTLGRKHADIINAPVDAGRDKARGVLCCEGKQAIFCHTDDWILRFGNKNDRCIWLSCPETTQGLSKGDMGRLTVTDEGRDSVALLQAAAGVVFHR</sequence>
<name>A0A326ULW7_THEHA</name>
<proteinExistence type="predicted"/>
<organism evidence="1 2">
    <name type="scientific">Thermosporothrix hazakensis</name>
    <dbReference type="NCBI Taxonomy" id="644383"/>
    <lineage>
        <taxon>Bacteria</taxon>
        <taxon>Bacillati</taxon>
        <taxon>Chloroflexota</taxon>
        <taxon>Ktedonobacteria</taxon>
        <taxon>Ktedonobacterales</taxon>
        <taxon>Thermosporotrichaceae</taxon>
        <taxon>Thermosporothrix</taxon>
    </lineage>
</organism>
<evidence type="ECO:0000313" key="1">
    <source>
        <dbReference type="EMBL" id="PZW34303.1"/>
    </source>
</evidence>
<dbReference type="EMBL" id="QKUF01000002">
    <property type="protein sequence ID" value="PZW34303.1"/>
    <property type="molecule type" value="Genomic_DNA"/>
</dbReference>
<gene>
    <name evidence="1" type="ORF">EI42_01140</name>
</gene>
<protein>
    <submittedName>
        <fullName evidence="1">Uncharacterized protein</fullName>
    </submittedName>
</protein>
<comment type="caution">
    <text evidence="1">The sequence shown here is derived from an EMBL/GenBank/DDBJ whole genome shotgun (WGS) entry which is preliminary data.</text>
</comment>
<dbReference type="Proteomes" id="UP000248806">
    <property type="component" value="Unassembled WGS sequence"/>
</dbReference>